<accession>A0A165XQ64</accession>
<dbReference type="AlphaFoldDB" id="A0A165XQ64"/>
<feature type="compositionally biased region" description="Pro residues" evidence="1">
    <location>
        <begin position="36"/>
        <end position="49"/>
    </location>
</feature>
<organism evidence="2 3">
    <name type="scientific">Athelia psychrophila</name>
    <dbReference type="NCBI Taxonomy" id="1759441"/>
    <lineage>
        <taxon>Eukaryota</taxon>
        <taxon>Fungi</taxon>
        <taxon>Dikarya</taxon>
        <taxon>Basidiomycota</taxon>
        <taxon>Agaricomycotina</taxon>
        <taxon>Agaricomycetes</taxon>
        <taxon>Agaricomycetidae</taxon>
        <taxon>Atheliales</taxon>
        <taxon>Atheliaceae</taxon>
        <taxon>Athelia</taxon>
    </lineage>
</organism>
<dbReference type="Proteomes" id="UP000076532">
    <property type="component" value="Unassembled WGS sequence"/>
</dbReference>
<proteinExistence type="predicted"/>
<evidence type="ECO:0000313" key="2">
    <source>
        <dbReference type="EMBL" id="KZP08777.1"/>
    </source>
</evidence>
<keyword evidence="3" id="KW-1185">Reference proteome</keyword>
<reference evidence="2 3" key="1">
    <citation type="journal article" date="2016" name="Mol. Biol. Evol.">
        <title>Comparative Genomics of Early-Diverging Mushroom-Forming Fungi Provides Insights into the Origins of Lignocellulose Decay Capabilities.</title>
        <authorList>
            <person name="Nagy L.G."/>
            <person name="Riley R."/>
            <person name="Tritt A."/>
            <person name="Adam C."/>
            <person name="Daum C."/>
            <person name="Floudas D."/>
            <person name="Sun H."/>
            <person name="Yadav J.S."/>
            <person name="Pangilinan J."/>
            <person name="Larsson K.H."/>
            <person name="Matsuura K."/>
            <person name="Barry K."/>
            <person name="Labutti K."/>
            <person name="Kuo R."/>
            <person name="Ohm R.A."/>
            <person name="Bhattacharya S.S."/>
            <person name="Shirouzu T."/>
            <person name="Yoshinaga Y."/>
            <person name="Martin F.M."/>
            <person name="Grigoriev I.V."/>
            <person name="Hibbett D.S."/>
        </authorList>
    </citation>
    <scope>NUCLEOTIDE SEQUENCE [LARGE SCALE GENOMIC DNA]</scope>
    <source>
        <strain evidence="2 3">CBS 109695</strain>
    </source>
</reference>
<feature type="region of interest" description="Disordered" evidence="1">
    <location>
        <begin position="21"/>
        <end position="58"/>
    </location>
</feature>
<feature type="non-terminal residue" evidence="2">
    <location>
        <position position="1"/>
    </location>
</feature>
<evidence type="ECO:0000256" key="1">
    <source>
        <dbReference type="SAM" id="MobiDB-lite"/>
    </source>
</evidence>
<protein>
    <submittedName>
        <fullName evidence="2">Uncharacterized protein</fullName>
    </submittedName>
</protein>
<evidence type="ECO:0000313" key="3">
    <source>
        <dbReference type="Proteomes" id="UP000076532"/>
    </source>
</evidence>
<sequence>APGIALDFRLGLATWPWEATRLHTEKPTRPSCSSPSPSPPRCPSSPRLPSPGIAPVHRPACCVSPFTRS</sequence>
<dbReference type="EMBL" id="KV417714">
    <property type="protein sequence ID" value="KZP08777.1"/>
    <property type="molecule type" value="Genomic_DNA"/>
</dbReference>
<name>A0A165XQ64_9AGAM</name>
<gene>
    <name evidence="2" type="ORF">FIBSPDRAFT_874229</name>
</gene>